<evidence type="ECO:0000256" key="11">
    <source>
        <dbReference type="ARBA" id="ARBA00022737"/>
    </source>
</evidence>
<dbReference type="CDD" id="cd00754">
    <property type="entry name" value="Ubl_MoaD"/>
    <property type="match status" value="1"/>
</dbReference>
<keyword evidence="6 19" id="KW-0963">Cytoplasm</keyword>
<dbReference type="GO" id="GO:0005886">
    <property type="term" value="C:plasma membrane"/>
    <property type="evidence" value="ECO:0007669"/>
    <property type="project" value="UniProtKB-SubCell"/>
</dbReference>
<dbReference type="OrthoDB" id="5531344at2759"/>
<evidence type="ECO:0000256" key="3">
    <source>
        <dbReference type="ARBA" id="ARBA00004496"/>
    </source>
</evidence>
<evidence type="ECO:0000256" key="7">
    <source>
        <dbReference type="ARBA" id="ARBA00022553"/>
    </source>
</evidence>
<evidence type="ECO:0000256" key="10">
    <source>
        <dbReference type="ARBA" id="ARBA00022723"/>
    </source>
</evidence>
<keyword evidence="14" id="KW-0472">Membrane</keyword>
<dbReference type="InterPro" id="IPR012675">
    <property type="entry name" value="Beta-grasp_dom_sf"/>
</dbReference>
<keyword evidence="4" id="KW-0813">Transport</keyword>
<comment type="similarity">
    <text evidence="19">Belongs to the MoaE family. MOCS2B subfamily.</text>
</comment>
<evidence type="ECO:0000256" key="5">
    <source>
        <dbReference type="ARBA" id="ARBA00022475"/>
    </source>
</evidence>
<dbReference type="InterPro" id="IPR011992">
    <property type="entry name" value="EF-hand-dom_pair"/>
</dbReference>
<dbReference type="InterPro" id="IPR003749">
    <property type="entry name" value="ThiS/MoaD-like"/>
</dbReference>
<organism evidence="21 22">
    <name type="scientific">Brassicogethes aeneus</name>
    <name type="common">Rape pollen beetle</name>
    <name type="synonym">Meligethes aeneus</name>
    <dbReference type="NCBI Taxonomy" id="1431903"/>
    <lineage>
        <taxon>Eukaryota</taxon>
        <taxon>Metazoa</taxon>
        <taxon>Ecdysozoa</taxon>
        <taxon>Arthropoda</taxon>
        <taxon>Hexapoda</taxon>
        <taxon>Insecta</taxon>
        <taxon>Pterygota</taxon>
        <taxon>Neoptera</taxon>
        <taxon>Endopterygota</taxon>
        <taxon>Coleoptera</taxon>
        <taxon>Polyphaga</taxon>
        <taxon>Cucujiformia</taxon>
        <taxon>Nitidulidae</taxon>
        <taxon>Meligethinae</taxon>
        <taxon>Brassicogethes</taxon>
    </lineage>
</organism>
<protein>
    <recommendedName>
        <fullName evidence="19">Molybdopterin synthase catalytic subunit</fullName>
        <ecNumber evidence="19">2.8.1.12</ecNumber>
    </recommendedName>
    <alternativeName>
        <fullName evidence="19">Molybdenum cofactor synthesis protein 2 large subunit</fullName>
    </alternativeName>
    <alternativeName>
        <fullName evidence="19">Molybdenum cofactor synthesis protein 2B</fullName>
        <shortName evidence="19">MOCS2B</shortName>
    </alternativeName>
</protein>
<dbReference type="SMART" id="SM00054">
    <property type="entry name" value="EFh"/>
    <property type="match status" value="2"/>
</dbReference>
<dbReference type="Pfam" id="PF13499">
    <property type="entry name" value="EF-hand_7"/>
    <property type="match status" value="1"/>
</dbReference>
<evidence type="ECO:0000256" key="6">
    <source>
        <dbReference type="ARBA" id="ARBA00022490"/>
    </source>
</evidence>
<evidence type="ECO:0000256" key="12">
    <source>
        <dbReference type="ARBA" id="ARBA00022837"/>
    </source>
</evidence>
<keyword evidence="22" id="KW-1185">Reference proteome</keyword>
<dbReference type="Pfam" id="PF02597">
    <property type="entry name" value="ThiS"/>
    <property type="match status" value="1"/>
</dbReference>
<dbReference type="SUPFAM" id="SSF47473">
    <property type="entry name" value="EF-hand"/>
    <property type="match status" value="1"/>
</dbReference>
<dbReference type="InterPro" id="IPR036563">
    <property type="entry name" value="MoaE_sf"/>
</dbReference>
<keyword evidence="9" id="KW-0519">Myristate</keyword>
<dbReference type="InterPro" id="IPR002048">
    <property type="entry name" value="EF_hand_dom"/>
</dbReference>
<comment type="function">
    <text evidence="19">Catalytic subunit of the molybdopterin synthase complex, a complex that catalyzes the conversion of precursor Z into molybdopterin. Acts by mediating the incorporation of 2 sulfur atoms from thiocarboxylated MOCS2A into precursor Z to generate a dithiolene group.</text>
</comment>
<evidence type="ECO:0000259" key="20">
    <source>
        <dbReference type="PROSITE" id="PS50222"/>
    </source>
</evidence>
<evidence type="ECO:0000256" key="14">
    <source>
        <dbReference type="ARBA" id="ARBA00023136"/>
    </source>
</evidence>
<evidence type="ECO:0000256" key="15">
    <source>
        <dbReference type="ARBA" id="ARBA00023150"/>
    </source>
</evidence>
<dbReference type="PROSITE" id="PS50222">
    <property type="entry name" value="EF_HAND_2"/>
    <property type="match status" value="2"/>
</dbReference>
<comment type="pathway">
    <text evidence="19">Cofactor biosynthesis; molybdopterin biosynthesis.</text>
</comment>
<evidence type="ECO:0000313" key="21">
    <source>
        <dbReference type="EMBL" id="CAH0551808.1"/>
    </source>
</evidence>
<feature type="binding site" evidence="19">
    <location>
        <begin position="202"/>
        <end position="204"/>
    </location>
    <ligand>
        <name>substrate</name>
    </ligand>
</feature>
<dbReference type="HAMAP" id="MF_03052">
    <property type="entry name" value="MOC2B"/>
    <property type="match status" value="1"/>
</dbReference>
<dbReference type="Proteomes" id="UP001154078">
    <property type="component" value="Chromosome 2"/>
</dbReference>
<dbReference type="GO" id="GO:0005509">
    <property type="term" value="F:calcium ion binding"/>
    <property type="evidence" value="ECO:0007669"/>
    <property type="project" value="InterPro"/>
</dbReference>
<dbReference type="GO" id="GO:1990140">
    <property type="term" value="C:molybdopterin synthase complex"/>
    <property type="evidence" value="ECO:0007669"/>
    <property type="project" value="UniProtKB-UniRule"/>
</dbReference>
<dbReference type="SUPFAM" id="SSF54285">
    <property type="entry name" value="MoaD/ThiS"/>
    <property type="match status" value="1"/>
</dbReference>
<evidence type="ECO:0000256" key="8">
    <source>
        <dbReference type="ARBA" id="ARBA00022679"/>
    </source>
</evidence>
<keyword evidence="13" id="KW-0653">Protein transport</keyword>
<dbReference type="InterPro" id="IPR028888">
    <property type="entry name" value="MOCS2B_euk"/>
</dbReference>
<dbReference type="PANTHER" id="PTHR46002">
    <property type="entry name" value="EG:114D9.1 PROTEIN-RELATED"/>
    <property type="match status" value="1"/>
</dbReference>
<proteinExistence type="inferred from homology"/>
<dbReference type="GO" id="GO:0030366">
    <property type="term" value="F:molybdopterin synthase activity"/>
    <property type="evidence" value="ECO:0007669"/>
    <property type="project" value="UniProtKB-UniRule"/>
</dbReference>
<keyword evidence="15 19" id="KW-0501">Molybdenum cofactor biosynthesis</keyword>
<dbReference type="EMBL" id="OV121133">
    <property type="protein sequence ID" value="CAH0551808.1"/>
    <property type="molecule type" value="Genomic_DNA"/>
</dbReference>
<keyword evidence="5" id="KW-1003">Cell membrane</keyword>
<keyword evidence="11" id="KW-0677">Repeat</keyword>
<comment type="subcellular location">
    <subcellularLocation>
        <location evidence="2">Cell membrane</location>
    </subcellularLocation>
    <subcellularLocation>
        <location evidence="3 19">Cytoplasm</location>
    </subcellularLocation>
    <subcellularLocation>
        <location evidence="1">Nucleus</location>
    </subcellularLocation>
</comment>
<evidence type="ECO:0000256" key="16">
    <source>
        <dbReference type="ARBA" id="ARBA00023242"/>
    </source>
</evidence>
<dbReference type="CDD" id="cd00051">
    <property type="entry name" value="EFh"/>
    <property type="match status" value="1"/>
</dbReference>
<comment type="similarity">
    <text evidence="18">Belongs to the calcineurin regulatory subunit family. CHP subfamily.</text>
</comment>
<evidence type="ECO:0000256" key="1">
    <source>
        <dbReference type="ARBA" id="ARBA00004123"/>
    </source>
</evidence>
<comment type="subunit">
    <text evidence="19">Heterotetramer; composed of 2 small (MOCS2A) and 2 large (MOCS2B) subunits.</text>
</comment>
<dbReference type="InterPro" id="IPR003448">
    <property type="entry name" value="Mopterin_biosynth_MoaE"/>
</dbReference>
<evidence type="ECO:0000256" key="2">
    <source>
        <dbReference type="ARBA" id="ARBA00004236"/>
    </source>
</evidence>
<evidence type="ECO:0000256" key="13">
    <source>
        <dbReference type="ARBA" id="ARBA00022927"/>
    </source>
</evidence>
<feature type="domain" description="EF-hand" evidence="20">
    <location>
        <begin position="532"/>
        <end position="567"/>
    </location>
</feature>
<gene>
    <name evidence="19" type="primary">Mocs2</name>
    <name evidence="21" type="ORF">MELIAE_LOCUS4335</name>
</gene>
<keyword evidence="7" id="KW-0597">Phosphoprotein</keyword>
<dbReference type="SUPFAM" id="SSF54690">
    <property type="entry name" value="Molybdopterin synthase subunit MoaE"/>
    <property type="match status" value="1"/>
</dbReference>
<dbReference type="GO" id="GO:0006777">
    <property type="term" value="P:Mo-molybdopterin cofactor biosynthetic process"/>
    <property type="evidence" value="ECO:0007669"/>
    <property type="project" value="UniProtKB-UniRule"/>
</dbReference>
<dbReference type="FunFam" id="3.90.1170.40:FF:000002">
    <property type="entry name" value="Molybdopterin synthase catalytic subunit"/>
    <property type="match status" value="1"/>
</dbReference>
<sequence>MNVEIKVVLFAKAREIAGKHIDNLTISSSINYQELLNIIVKTYGLQDIKNNLILALNEDYCEVNSNLILITGDEIAVIPPLSAFSNEKLSVEKISDLVAANSCGAISIFVGTTRDNFEGKKVLTLEYEAYESMGLKSMNKICEEIRDRWSSVENIAIHHRLGLVPVKDASIIIAISSPHRQDAIKATEWCINSVKESVPIWKKEVYADSKPEWKENKESDETQNKKPKLEIKQKVHIPTVPNHLIQIKASNDDINSRISTFMNRKRQEINDNNIKEFCVGDRNDENSCARIDAVVHKRKDSKTHLEVQRVLNAYSHRDQTNSDYLKHYIPKNGIEERLQNLECQLSLETPTPKNIYKRIKMLEDRLMHLESISPEYIMFWDKNTITRKKGKKKVFSIEEIDDLINSAQMKSLPKIVQSTKSIVKNQKMGNRSSLLLRQEEIAQIQQETGFTASQIERLYSRFTALDRGDCGTLSRDDFLRIPELAINPLGERIVNSFFQGDEFTDRVNFRQFMQVLSHFRPIKKHKDNRLNSREEKLKFAFKMYDLDNDDLISKDELLAILHMMVGTNISEEQLISIAERTILEADEDGDQMISFEEFCKALSRTDVEQKMSIRFLN</sequence>
<evidence type="ECO:0000256" key="4">
    <source>
        <dbReference type="ARBA" id="ARBA00022448"/>
    </source>
</evidence>
<keyword evidence="8 19" id="KW-0808">Transferase</keyword>
<keyword evidence="10" id="KW-0479">Metal-binding</keyword>
<dbReference type="PROSITE" id="PS00018">
    <property type="entry name" value="EF_HAND_1"/>
    <property type="match status" value="2"/>
</dbReference>
<keyword evidence="17" id="KW-0449">Lipoprotein</keyword>
<feature type="binding site" evidence="19">
    <location>
        <position position="195"/>
    </location>
    <ligand>
        <name>substrate</name>
    </ligand>
</feature>
<reference evidence="21" key="1">
    <citation type="submission" date="2021-12" db="EMBL/GenBank/DDBJ databases">
        <authorList>
            <person name="King R."/>
        </authorList>
    </citation>
    <scope>NUCLEOTIDE SEQUENCE</scope>
</reference>
<dbReference type="InterPro" id="IPR016155">
    <property type="entry name" value="Mopterin_synth/thiamin_S_b"/>
</dbReference>
<evidence type="ECO:0000256" key="9">
    <source>
        <dbReference type="ARBA" id="ARBA00022707"/>
    </source>
</evidence>
<evidence type="ECO:0000256" key="17">
    <source>
        <dbReference type="ARBA" id="ARBA00023288"/>
    </source>
</evidence>
<dbReference type="CDD" id="cd00756">
    <property type="entry name" value="MoaE"/>
    <property type="match status" value="1"/>
</dbReference>
<keyword evidence="12" id="KW-0106">Calcium</keyword>
<dbReference type="Gene3D" id="3.10.20.30">
    <property type="match status" value="1"/>
</dbReference>
<keyword evidence="16" id="KW-0539">Nucleus</keyword>
<evidence type="ECO:0000313" key="22">
    <source>
        <dbReference type="Proteomes" id="UP001154078"/>
    </source>
</evidence>
<dbReference type="GO" id="GO:0015031">
    <property type="term" value="P:protein transport"/>
    <property type="evidence" value="ECO:0007669"/>
    <property type="project" value="UniProtKB-KW"/>
</dbReference>
<name>A0A9P0FFH8_BRAAE</name>
<dbReference type="AlphaFoldDB" id="A0A9P0FFH8"/>
<dbReference type="Gene3D" id="3.90.1170.40">
    <property type="entry name" value="Molybdopterin biosynthesis MoaE subunit"/>
    <property type="match status" value="1"/>
</dbReference>
<feature type="binding site" evidence="19">
    <location>
        <begin position="179"/>
        <end position="180"/>
    </location>
    <ligand>
        <name>substrate</name>
    </ligand>
</feature>
<dbReference type="InterPro" id="IPR051875">
    <property type="entry name" value="Calcineurin_B_homologous"/>
</dbReference>
<dbReference type="GO" id="GO:0005634">
    <property type="term" value="C:nucleus"/>
    <property type="evidence" value="ECO:0007669"/>
    <property type="project" value="UniProtKB-SubCell"/>
</dbReference>
<dbReference type="Gene3D" id="1.10.238.10">
    <property type="entry name" value="EF-hand"/>
    <property type="match status" value="1"/>
</dbReference>
<feature type="domain" description="EF-hand" evidence="20">
    <location>
        <begin position="573"/>
        <end position="608"/>
    </location>
</feature>
<dbReference type="Pfam" id="PF02391">
    <property type="entry name" value="MoaE"/>
    <property type="match status" value="1"/>
</dbReference>
<dbReference type="InterPro" id="IPR018247">
    <property type="entry name" value="EF_Hand_1_Ca_BS"/>
</dbReference>
<evidence type="ECO:0000256" key="18">
    <source>
        <dbReference type="ARBA" id="ARBA00038164"/>
    </source>
</evidence>
<comment type="catalytic activity">
    <reaction evidence="19">
        <text>2 [molybdopterin-synthase sulfur-carrier protein]-C-terminal-Gly-aminoethanethioate + cyclic pyranopterin phosphate + H2O = molybdopterin + 2 [molybdopterin-synthase sulfur-carrier protein]-C-terminal Gly-Gly + 2 H(+)</text>
        <dbReference type="Rhea" id="RHEA:26333"/>
        <dbReference type="Rhea" id="RHEA-COMP:12202"/>
        <dbReference type="Rhea" id="RHEA-COMP:19907"/>
        <dbReference type="ChEBI" id="CHEBI:15377"/>
        <dbReference type="ChEBI" id="CHEBI:15378"/>
        <dbReference type="ChEBI" id="CHEBI:58698"/>
        <dbReference type="ChEBI" id="CHEBI:59648"/>
        <dbReference type="ChEBI" id="CHEBI:90778"/>
        <dbReference type="ChEBI" id="CHEBI:232372"/>
        <dbReference type="EC" id="2.8.1.12"/>
    </reaction>
</comment>
<dbReference type="EC" id="2.8.1.12" evidence="19"/>
<accession>A0A9P0FFH8</accession>
<evidence type="ECO:0000256" key="19">
    <source>
        <dbReference type="HAMAP-Rule" id="MF_03052"/>
    </source>
</evidence>
<comment type="miscellaneous">
    <text evidence="19">This protein is produced by a bicistronic gene which also produces the large subunit (MOCS2A).</text>
</comment>